<dbReference type="KEGG" id="emc:129344960"/>
<dbReference type="Proteomes" id="UP001190640">
    <property type="component" value="Chromosome 17"/>
</dbReference>
<dbReference type="RefSeq" id="XP_054857860.1">
    <property type="nucleotide sequence ID" value="XM_055001885.1"/>
</dbReference>
<name>A0AA97KGF0_EUBMA</name>
<reference evidence="2" key="1">
    <citation type="submission" date="2025-08" db="UniProtKB">
        <authorList>
            <consortium name="RefSeq"/>
        </authorList>
    </citation>
    <scope>IDENTIFICATION</scope>
    <source>
        <tissue evidence="2">Blood</tissue>
    </source>
</reference>
<gene>
    <name evidence="2" type="primary">LOC129344960</name>
</gene>
<dbReference type="AlphaFoldDB" id="A0AA97KGF0"/>
<sequence length="476" mass="54167">MLAPEMVRFLNDIYNVVVSEMELLLATCEIRRKEKSDQDCETYFQASQLSLARNHLPPSMVFKRPKSIESVDIRLALWKRPPSHLNGEDARLCIRPVIDPAVLSCPESDLLGDLLCAIISQGSENLSTVCERLSGKLLPKRLRQFVWLSKLLRAASKSHRAETLASTEREAKVSFGHTVAWRIAELKLRTATRSPVSGLIENAVVEKYRNVPCMNPFSVNEQMILESSKTLNVLYVFNGTYEPYLIYWLFPLQMAFQQIMPADEHFYDLAMYLHSLHQNLFPSWAKIQAVADSVMSLLEREDATFFTHLQSSFRKNITIDPKEFLVNLILQEQDSAQKILASEKRDQPPLSLAKELLASPVFFLRKWMGEGFVGVLTLPAVMLVWDQFFMQDWNINTMQSFCASILLLLKDSFMAAEDYPAIREVFLLHPSGLLTADIQKAWIHLQQGGLPADIPGFNSLSQRDRVDGILEDTQGI</sequence>
<organism evidence="1 2">
    <name type="scientific">Eublepharis macularius</name>
    <name type="common">Leopard gecko</name>
    <name type="synonym">Cyrtodactylus macularius</name>
    <dbReference type="NCBI Taxonomy" id="481883"/>
    <lineage>
        <taxon>Eukaryota</taxon>
        <taxon>Metazoa</taxon>
        <taxon>Chordata</taxon>
        <taxon>Craniata</taxon>
        <taxon>Vertebrata</taxon>
        <taxon>Euteleostomi</taxon>
        <taxon>Lepidosauria</taxon>
        <taxon>Squamata</taxon>
        <taxon>Bifurcata</taxon>
        <taxon>Gekkota</taxon>
        <taxon>Eublepharidae</taxon>
        <taxon>Eublepharinae</taxon>
        <taxon>Eublepharis</taxon>
    </lineage>
</organism>
<protein>
    <submittedName>
        <fullName evidence="2">Uncharacterized protein LOC129344960</fullName>
    </submittedName>
</protein>
<accession>A0AA97KGF0</accession>
<dbReference type="GeneID" id="129344960"/>
<dbReference type="SUPFAM" id="SSF47923">
    <property type="entry name" value="Ypt/Rab-GAP domain of gyp1p"/>
    <property type="match status" value="1"/>
</dbReference>
<dbReference type="Gene3D" id="1.10.472.80">
    <property type="entry name" value="Ypt/Rab-GAP domain of gyp1p, domain 3"/>
    <property type="match status" value="1"/>
</dbReference>
<dbReference type="InterPro" id="IPR035969">
    <property type="entry name" value="Rab-GAP_TBC_sf"/>
</dbReference>
<proteinExistence type="predicted"/>
<keyword evidence="1" id="KW-1185">Reference proteome</keyword>
<evidence type="ECO:0000313" key="2">
    <source>
        <dbReference type="RefSeq" id="XP_054857860.1"/>
    </source>
</evidence>
<evidence type="ECO:0000313" key="1">
    <source>
        <dbReference type="Proteomes" id="UP001190640"/>
    </source>
</evidence>